<proteinExistence type="predicted"/>
<evidence type="ECO:0008006" key="3">
    <source>
        <dbReference type="Google" id="ProtNLM"/>
    </source>
</evidence>
<protein>
    <recommendedName>
        <fullName evidence="3">BTB domain-containing protein</fullName>
    </recommendedName>
</protein>
<dbReference type="AlphaFoldDB" id="A0A5N7ARC1"/>
<dbReference type="OrthoDB" id="5326346at2759"/>
<name>A0A5N7ARC1_9EURO</name>
<dbReference type="InterPro" id="IPR011333">
    <property type="entry name" value="SKP1/BTB/POZ_sf"/>
</dbReference>
<accession>A0A5N7ARC1</accession>
<evidence type="ECO:0000313" key="1">
    <source>
        <dbReference type="EMBL" id="KAE8371310.1"/>
    </source>
</evidence>
<reference evidence="1 2" key="1">
    <citation type="submission" date="2019-04" db="EMBL/GenBank/DDBJ databases">
        <title>Friends and foes A comparative genomics studyof 23 Aspergillus species from section Flavi.</title>
        <authorList>
            <consortium name="DOE Joint Genome Institute"/>
            <person name="Kjaerbolling I."/>
            <person name="Vesth T."/>
            <person name="Frisvad J.C."/>
            <person name="Nybo J.L."/>
            <person name="Theobald S."/>
            <person name="Kildgaard S."/>
            <person name="Isbrandt T."/>
            <person name="Kuo A."/>
            <person name="Sato A."/>
            <person name="Lyhne E.K."/>
            <person name="Kogle M.E."/>
            <person name="Wiebenga A."/>
            <person name="Kun R.S."/>
            <person name="Lubbers R.J."/>
            <person name="Makela M.R."/>
            <person name="Barry K."/>
            <person name="Chovatia M."/>
            <person name="Clum A."/>
            <person name="Daum C."/>
            <person name="Haridas S."/>
            <person name="He G."/>
            <person name="LaButti K."/>
            <person name="Lipzen A."/>
            <person name="Mondo S."/>
            <person name="Riley R."/>
            <person name="Salamov A."/>
            <person name="Simmons B.A."/>
            <person name="Magnuson J.K."/>
            <person name="Henrissat B."/>
            <person name="Mortensen U.H."/>
            <person name="Larsen T.O."/>
            <person name="Devries R.P."/>
            <person name="Grigoriev I.V."/>
            <person name="Machida M."/>
            <person name="Baker S.E."/>
            <person name="Andersen M.R."/>
        </authorList>
    </citation>
    <scope>NUCLEOTIDE SEQUENCE [LARGE SCALE GENOMIC DNA]</scope>
    <source>
        <strain evidence="1 2">IBT 29228</strain>
    </source>
</reference>
<dbReference type="EMBL" id="ML736440">
    <property type="protein sequence ID" value="KAE8371310.1"/>
    <property type="molecule type" value="Genomic_DNA"/>
</dbReference>
<sequence>MNKTAHIIDTDGEVIILLRCPAYPFAPMNESMPESHTDDVVLPPTGDSGIIELAEPTTGSTAVDTQLEITQGGASPEVLGEEDQCVEDNRSAGQASEDDNQIDGHYVRIQVSAKHLILSSPVFKRTLTGGWKEGFVLVEKGSVDITISGWDLEAFLILMNIFHCRPHDLPEVVSPDLLAKIGILADYYECQALVRYFADRWVAKLKREFPTTYSRDLILWLWVSWVFRLSTKFKNLTSIAISQSDGLVSTLGLPLPGKIIDEINSRRQSAILAIISSLNERRDIYLDENRGCSFKCSSFKLGTLIKHMHRNALLSPQPKPPFLGLSYHKLKKAVGSFQPPQYCCYDWRDLNGSQNPGCGKNYYNHYTVYNTNPREPDSNDGHDYFSSLVDMPVSAVDGLDLSVFQIPLLSEGRALPLQGRSKVPKPRAR</sequence>
<evidence type="ECO:0000313" key="2">
    <source>
        <dbReference type="Proteomes" id="UP000326198"/>
    </source>
</evidence>
<gene>
    <name evidence="1" type="ORF">BDV26DRAFT_298914</name>
</gene>
<dbReference type="Proteomes" id="UP000326198">
    <property type="component" value="Unassembled WGS sequence"/>
</dbReference>
<keyword evidence="2" id="KW-1185">Reference proteome</keyword>
<dbReference type="SUPFAM" id="SSF54695">
    <property type="entry name" value="POZ domain"/>
    <property type="match status" value="1"/>
</dbReference>
<organism evidence="1 2">
    <name type="scientific">Aspergillus bertholletiae</name>
    <dbReference type="NCBI Taxonomy" id="1226010"/>
    <lineage>
        <taxon>Eukaryota</taxon>
        <taxon>Fungi</taxon>
        <taxon>Dikarya</taxon>
        <taxon>Ascomycota</taxon>
        <taxon>Pezizomycotina</taxon>
        <taxon>Eurotiomycetes</taxon>
        <taxon>Eurotiomycetidae</taxon>
        <taxon>Eurotiales</taxon>
        <taxon>Aspergillaceae</taxon>
        <taxon>Aspergillus</taxon>
        <taxon>Aspergillus subgen. Circumdati</taxon>
    </lineage>
</organism>
<dbReference type="Gene3D" id="3.30.710.10">
    <property type="entry name" value="Potassium Channel Kv1.1, Chain A"/>
    <property type="match status" value="1"/>
</dbReference>